<keyword evidence="1" id="KW-0472">Membrane</keyword>
<name>A0AAD7B6L0_9AGAR</name>
<evidence type="ECO:0000313" key="3">
    <source>
        <dbReference type="Proteomes" id="UP001221142"/>
    </source>
</evidence>
<dbReference type="AlphaFoldDB" id="A0AAD7B6L0"/>
<sequence length="264" mass="29218">MGFLWAIKWPWARPSASRVRFSCKGITQFLNTVAINLLSLGLPDGPALAAPSCRHTRDVLVLTALIRPAITPGSISPVRPRPTDRPFPKYSTERHRWPLIYKSPRHLFLVQTTMIGLRSLVVYFTVLLFAFAVASPVTPNDGALVKKALKQFKMKRSETPTVRAPAAPSYVYKRAEAGAPQPSQYALNSLSSSANTSLTVALIFVQALLQEIDLIWISPLRPHLPVPPRPLLPQSPPPRSYPVPTLLLTQPVFFWVIVTYPGVG</sequence>
<evidence type="ECO:0000256" key="1">
    <source>
        <dbReference type="SAM" id="Phobius"/>
    </source>
</evidence>
<protein>
    <submittedName>
        <fullName evidence="2">Uncharacterized protein</fullName>
    </submittedName>
</protein>
<reference evidence="2" key="1">
    <citation type="submission" date="2023-03" db="EMBL/GenBank/DDBJ databases">
        <title>Massive genome expansion in bonnet fungi (Mycena s.s.) driven by repeated elements and novel gene families across ecological guilds.</title>
        <authorList>
            <consortium name="Lawrence Berkeley National Laboratory"/>
            <person name="Harder C.B."/>
            <person name="Miyauchi S."/>
            <person name="Viragh M."/>
            <person name="Kuo A."/>
            <person name="Thoen E."/>
            <person name="Andreopoulos B."/>
            <person name="Lu D."/>
            <person name="Skrede I."/>
            <person name="Drula E."/>
            <person name="Henrissat B."/>
            <person name="Morin E."/>
            <person name="Kohler A."/>
            <person name="Barry K."/>
            <person name="LaButti K."/>
            <person name="Morin E."/>
            <person name="Salamov A."/>
            <person name="Lipzen A."/>
            <person name="Mereny Z."/>
            <person name="Hegedus B."/>
            <person name="Baldrian P."/>
            <person name="Stursova M."/>
            <person name="Weitz H."/>
            <person name="Taylor A."/>
            <person name="Grigoriev I.V."/>
            <person name="Nagy L.G."/>
            <person name="Martin F."/>
            <person name="Kauserud H."/>
        </authorList>
    </citation>
    <scope>NUCLEOTIDE SEQUENCE</scope>
    <source>
        <strain evidence="2">9284</strain>
    </source>
</reference>
<keyword evidence="1" id="KW-1133">Transmembrane helix</keyword>
<accession>A0AAD7B6L0</accession>
<keyword evidence="1" id="KW-0812">Transmembrane</keyword>
<gene>
    <name evidence="2" type="ORF">FB45DRAFT_940545</name>
</gene>
<proteinExistence type="predicted"/>
<organism evidence="2 3">
    <name type="scientific">Roridomyces roridus</name>
    <dbReference type="NCBI Taxonomy" id="1738132"/>
    <lineage>
        <taxon>Eukaryota</taxon>
        <taxon>Fungi</taxon>
        <taxon>Dikarya</taxon>
        <taxon>Basidiomycota</taxon>
        <taxon>Agaricomycotina</taxon>
        <taxon>Agaricomycetes</taxon>
        <taxon>Agaricomycetidae</taxon>
        <taxon>Agaricales</taxon>
        <taxon>Marasmiineae</taxon>
        <taxon>Mycenaceae</taxon>
        <taxon>Roridomyces</taxon>
    </lineage>
</organism>
<dbReference type="Proteomes" id="UP001221142">
    <property type="component" value="Unassembled WGS sequence"/>
</dbReference>
<evidence type="ECO:0000313" key="2">
    <source>
        <dbReference type="EMBL" id="KAJ7611636.1"/>
    </source>
</evidence>
<dbReference type="EMBL" id="JARKIF010000032">
    <property type="protein sequence ID" value="KAJ7611636.1"/>
    <property type="molecule type" value="Genomic_DNA"/>
</dbReference>
<comment type="caution">
    <text evidence="2">The sequence shown here is derived from an EMBL/GenBank/DDBJ whole genome shotgun (WGS) entry which is preliminary data.</text>
</comment>
<feature type="transmembrane region" description="Helical" evidence="1">
    <location>
        <begin position="115"/>
        <end position="134"/>
    </location>
</feature>
<keyword evidence="3" id="KW-1185">Reference proteome</keyword>